<dbReference type="Proteomes" id="UP000886251">
    <property type="component" value="Unassembled WGS sequence"/>
</dbReference>
<evidence type="ECO:0000256" key="10">
    <source>
        <dbReference type="ARBA" id="ARBA00022598"/>
    </source>
</evidence>
<evidence type="ECO:0000256" key="9">
    <source>
        <dbReference type="ARBA" id="ARBA00019357"/>
    </source>
</evidence>
<keyword evidence="15" id="KW-0289">Folate biosynthesis</keyword>
<evidence type="ECO:0000256" key="19">
    <source>
        <dbReference type="ARBA" id="ARBA00047493"/>
    </source>
</evidence>
<keyword evidence="10 23" id="KW-0436">Ligase</keyword>
<feature type="domain" description="Mur ligase central" evidence="25">
    <location>
        <begin position="47"/>
        <end position="189"/>
    </location>
</feature>
<dbReference type="PIRSF" id="PIRSF001563">
    <property type="entry name" value="Folylpolyglu_synth"/>
    <property type="match status" value="1"/>
</dbReference>
<comment type="pathway">
    <text evidence="3">Cofactor biosynthesis; tetrahydrofolate biosynthesis; 7,8-dihydrofolate from 2-amino-4-hydroxy-6-hydroxymethyl-7,8-dihydropteridine diphosphate and 4-aminobenzoate: step 2/2.</text>
</comment>
<feature type="domain" description="Mur ligase C-terminal" evidence="24">
    <location>
        <begin position="287"/>
        <end position="411"/>
    </location>
</feature>
<dbReference type="InterPro" id="IPR013221">
    <property type="entry name" value="Mur_ligase_cen"/>
</dbReference>
<evidence type="ECO:0000256" key="4">
    <source>
        <dbReference type="ARBA" id="ARBA00005150"/>
    </source>
</evidence>
<dbReference type="GO" id="GO:0005737">
    <property type="term" value="C:cytoplasm"/>
    <property type="evidence" value="ECO:0007669"/>
    <property type="project" value="TreeGrafter"/>
</dbReference>
<evidence type="ECO:0000256" key="16">
    <source>
        <dbReference type="ARBA" id="ARBA00030048"/>
    </source>
</evidence>
<dbReference type="GO" id="GO:0046654">
    <property type="term" value="P:tetrahydrofolate biosynthetic process"/>
    <property type="evidence" value="ECO:0007669"/>
    <property type="project" value="UniProtKB-UniPathway"/>
</dbReference>
<comment type="function">
    <text evidence="2">Functions in two distinct reactions of the de novo folate biosynthetic pathway. Catalyzes the addition of a glutamate residue to dihydropteroate (7,8-dihydropteroate or H2Pte) to form dihydrofolate (7,8-dihydrofolate monoglutamate or H2Pte-Glu). Also catalyzes successive additions of L-glutamate to tetrahydrofolate or 10-formyltetrahydrofolate or 5,10-methylenetetrahydrofolate, leading to folylpolyglutamate derivatives.</text>
</comment>
<dbReference type="UniPathway" id="UPA00077">
    <property type="reaction ID" value="UER00157"/>
</dbReference>
<dbReference type="GO" id="GO:0046872">
    <property type="term" value="F:metal ion binding"/>
    <property type="evidence" value="ECO:0007669"/>
    <property type="project" value="UniProtKB-KW"/>
</dbReference>
<dbReference type="GO" id="GO:0046656">
    <property type="term" value="P:folic acid biosynthetic process"/>
    <property type="evidence" value="ECO:0007669"/>
    <property type="project" value="UniProtKB-KW"/>
</dbReference>
<keyword evidence="14" id="KW-0460">Magnesium</keyword>
<comment type="pathway">
    <text evidence="4">Cofactor biosynthesis; tetrahydrofolylpolyglutamate biosynthesis.</text>
</comment>
<dbReference type="GO" id="GO:0005524">
    <property type="term" value="F:ATP binding"/>
    <property type="evidence" value="ECO:0007669"/>
    <property type="project" value="UniProtKB-KW"/>
</dbReference>
<keyword evidence="13 23" id="KW-0067">ATP-binding</keyword>
<evidence type="ECO:0000256" key="13">
    <source>
        <dbReference type="ARBA" id="ARBA00022840"/>
    </source>
</evidence>
<evidence type="ECO:0000256" key="3">
    <source>
        <dbReference type="ARBA" id="ARBA00004799"/>
    </source>
</evidence>
<sequence>MRFRTLDQWLDWQRGLHPREIELGLERVGRVWRRMCPAGLPGPVISIAGTNGKGSSVALLEAILGAAGYRTGCYTSPHLVRYNERIRLNGEPVDDDRLCHAFDRVDRARDGIPLTYFEFGTLAALAIFADAAPEAVILEVGLGGRLDAVNVVDADAALITPINLDHTAWLGDTVEQIAREKAGIMRPARPAVCTSARPPRSLLDHAREHGVPLDLAGRDFGWQPEPDGWSWWGGGERRRALPLPALRGRCQLDNAAAVLMLLARLKQRLPVDQQAVRNGLQGVRLPGRFQVLPGEPTIVLDVAHNAGAAVVLADNLRQMAHPGRTLAVFGMLADKDAGAVARALEGVIDHWLVTGLDQADRGQDADSVARQLLDAGVPPLRVDRFATPGQALAAARERALPGDRLLIFGSFLLVGELLDQLQQ</sequence>
<dbReference type="SUPFAM" id="SSF53244">
    <property type="entry name" value="MurD-like peptide ligases, peptide-binding domain"/>
    <property type="match status" value="1"/>
</dbReference>
<evidence type="ECO:0000313" key="26">
    <source>
        <dbReference type="EMBL" id="HEB96644.1"/>
    </source>
</evidence>
<evidence type="ECO:0000256" key="14">
    <source>
        <dbReference type="ARBA" id="ARBA00022842"/>
    </source>
</evidence>
<proteinExistence type="inferred from homology"/>
<dbReference type="EC" id="6.3.2.17" evidence="8"/>
<evidence type="ECO:0000256" key="2">
    <source>
        <dbReference type="ARBA" id="ARBA00002714"/>
    </source>
</evidence>
<dbReference type="PANTHER" id="PTHR11136:SF0">
    <property type="entry name" value="DIHYDROFOLATE SYNTHETASE-RELATED"/>
    <property type="match status" value="1"/>
</dbReference>
<evidence type="ECO:0000256" key="1">
    <source>
        <dbReference type="ARBA" id="ARBA00001946"/>
    </source>
</evidence>
<comment type="cofactor">
    <cofactor evidence="1">
        <name>Mg(2+)</name>
        <dbReference type="ChEBI" id="CHEBI:18420"/>
    </cofactor>
</comment>
<comment type="catalytic activity">
    <reaction evidence="21">
        <text>(6R)-5,10-methylenetetrahydrofolyl-(gamma-L-Glu)(n) + L-glutamate + ATP = (6R)-5,10-methylenetetrahydrofolyl-(gamma-L-Glu)(n+1) + ADP + phosphate + H(+)</text>
        <dbReference type="Rhea" id="RHEA:51912"/>
        <dbReference type="Rhea" id="RHEA-COMP:13257"/>
        <dbReference type="Rhea" id="RHEA-COMP:13258"/>
        <dbReference type="ChEBI" id="CHEBI:15378"/>
        <dbReference type="ChEBI" id="CHEBI:29985"/>
        <dbReference type="ChEBI" id="CHEBI:30616"/>
        <dbReference type="ChEBI" id="CHEBI:43474"/>
        <dbReference type="ChEBI" id="CHEBI:136572"/>
        <dbReference type="ChEBI" id="CHEBI:456216"/>
        <dbReference type="EC" id="6.3.2.17"/>
    </reaction>
</comment>
<evidence type="ECO:0000259" key="24">
    <source>
        <dbReference type="Pfam" id="PF02875"/>
    </source>
</evidence>
<evidence type="ECO:0000256" key="7">
    <source>
        <dbReference type="ARBA" id="ARBA00013023"/>
    </source>
</evidence>
<dbReference type="EMBL" id="DRKP01000109">
    <property type="protein sequence ID" value="HEB96644.1"/>
    <property type="molecule type" value="Genomic_DNA"/>
</dbReference>
<dbReference type="InterPro" id="IPR036615">
    <property type="entry name" value="Mur_ligase_C_dom_sf"/>
</dbReference>
<dbReference type="PANTHER" id="PTHR11136">
    <property type="entry name" value="FOLYLPOLYGLUTAMATE SYNTHASE-RELATED"/>
    <property type="match status" value="1"/>
</dbReference>
<dbReference type="Pfam" id="PF02875">
    <property type="entry name" value="Mur_ligase_C"/>
    <property type="match status" value="1"/>
</dbReference>
<comment type="similarity">
    <text evidence="5 23">Belongs to the folylpolyglutamate synthase family.</text>
</comment>
<dbReference type="EC" id="6.3.2.12" evidence="7"/>
<dbReference type="GO" id="GO:0004326">
    <property type="term" value="F:tetrahydrofolylpolyglutamate synthase activity"/>
    <property type="evidence" value="ECO:0007669"/>
    <property type="project" value="UniProtKB-EC"/>
</dbReference>
<comment type="catalytic activity">
    <reaction evidence="22">
        <text>7,8-dihydropteroate + L-glutamate + ATP = 7,8-dihydrofolate + ADP + phosphate + H(+)</text>
        <dbReference type="Rhea" id="RHEA:23584"/>
        <dbReference type="ChEBI" id="CHEBI:15378"/>
        <dbReference type="ChEBI" id="CHEBI:17839"/>
        <dbReference type="ChEBI" id="CHEBI:29985"/>
        <dbReference type="ChEBI" id="CHEBI:30616"/>
        <dbReference type="ChEBI" id="CHEBI:43474"/>
        <dbReference type="ChEBI" id="CHEBI:57451"/>
        <dbReference type="ChEBI" id="CHEBI:456216"/>
        <dbReference type="EC" id="6.3.2.12"/>
    </reaction>
</comment>
<dbReference type="Gene3D" id="3.90.190.20">
    <property type="entry name" value="Mur ligase, C-terminal domain"/>
    <property type="match status" value="1"/>
</dbReference>
<reference evidence="26" key="1">
    <citation type="journal article" date="2020" name="mSystems">
        <title>Genome- and Community-Level Interaction Insights into Carbon Utilization and Element Cycling Functions of Hydrothermarchaeota in Hydrothermal Sediment.</title>
        <authorList>
            <person name="Zhou Z."/>
            <person name="Liu Y."/>
            <person name="Xu W."/>
            <person name="Pan J."/>
            <person name="Luo Z.H."/>
            <person name="Li M."/>
        </authorList>
    </citation>
    <scope>NUCLEOTIDE SEQUENCE [LARGE SCALE GENOMIC DNA]</scope>
    <source>
        <strain evidence="26">HyVt-443</strain>
    </source>
</reference>
<evidence type="ECO:0000256" key="8">
    <source>
        <dbReference type="ARBA" id="ARBA00013025"/>
    </source>
</evidence>
<evidence type="ECO:0000256" key="12">
    <source>
        <dbReference type="ARBA" id="ARBA00022741"/>
    </source>
</evidence>
<gene>
    <name evidence="26" type="primary">folC</name>
    <name evidence="26" type="ORF">ENI96_09485</name>
</gene>
<evidence type="ECO:0000256" key="23">
    <source>
        <dbReference type="PIRNR" id="PIRNR001563"/>
    </source>
</evidence>
<dbReference type="SUPFAM" id="SSF53623">
    <property type="entry name" value="MurD-like peptide ligases, catalytic domain"/>
    <property type="match status" value="1"/>
</dbReference>
<dbReference type="GO" id="GO:0008841">
    <property type="term" value="F:dihydrofolate synthase activity"/>
    <property type="evidence" value="ECO:0007669"/>
    <property type="project" value="UniProtKB-EC"/>
</dbReference>
<evidence type="ECO:0000256" key="17">
    <source>
        <dbReference type="ARBA" id="ARBA00030592"/>
    </source>
</evidence>
<name>A0A831RPJ5_9GAMM</name>
<accession>A0A831RPJ5</accession>
<dbReference type="NCBIfam" id="TIGR01499">
    <property type="entry name" value="folC"/>
    <property type="match status" value="1"/>
</dbReference>
<evidence type="ECO:0000256" key="11">
    <source>
        <dbReference type="ARBA" id="ARBA00022723"/>
    </source>
</evidence>
<evidence type="ECO:0000256" key="22">
    <source>
        <dbReference type="ARBA" id="ARBA00049161"/>
    </source>
</evidence>
<evidence type="ECO:0000256" key="20">
    <source>
        <dbReference type="ARBA" id="ARBA00047808"/>
    </source>
</evidence>
<organism evidence="26">
    <name type="scientific">Sedimenticola thiotaurini</name>
    <dbReference type="NCBI Taxonomy" id="1543721"/>
    <lineage>
        <taxon>Bacteria</taxon>
        <taxon>Pseudomonadati</taxon>
        <taxon>Pseudomonadota</taxon>
        <taxon>Gammaproteobacteria</taxon>
        <taxon>Chromatiales</taxon>
        <taxon>Sedimenticolaceae</taxon>
        <taxon>Sedimenticola</taxon>
    </lineage>
</organism>
<evidence type="ECO:0000256" key="15">
    <source>
        <dbReference type="ARBA" id="ARBA00022909"/>
    </source>
</evidence>
<dbReference type="NCBIfam" id="NF008101">
    <property type="entry name" value="PRK10846.1"/>
    <property type="match status" value="1"/>
</dbReference>
<comment type="caution">
    <text evidence="26">The sequence shown here is derived from an EMBL/GenBank/DDBJ whole genome shotgun (WGS) entry which is preliminary data.</text>
</comment>
<comment type="catalytic activity">
    <reaction evidence="19">
        <text>(6S)-5,6,7,8-tetrahydrofolyl-(gamma-L-Glu)(n) + L-glutamate + ATP = (6S)-5,6,7,8-tetrahydrofolyl-(gamma-L-Glu)(n+1) + ADP + phosphate + H(+)</text>
        <dbReference type="Rhea" id="RHEA:10580"/>
        <dbReference type="Rhea" id="RHEA-COMP:14738"/>
        <dbReference type="Rhea" id="RHEA-COMP:14740"/>
        <dbReference type="ChEBI" id="CHEBI:15378"/>
        <dbReference type="ChEBI" id="CHEBI:29985"/>
        <dbReference type="ChEBI" id="CHEBI:30616"/>
        <dbReference type="ChEBI" id="CHEBI:43474"/>
        <dbReference type="ChEBI" id="CHEBI:141005"/>
        <dbReference type="ChEBI" id="CHEBI:456216"/>
        <dbReference type="EC" id="6.3.2.17"/>
    </reaction>
</comment>
<evidence type="ECO:0000256" key="21">
    <source>
        <dbReference type="ARBA" id="ARBA00049035"/>
    </source>
</evidence>
<dbReference type="FunFam" id="3.40.1190.10:FF:000004">
    <property type="entry name" value="Dihydrofolate synthase/folylpolyglutamate synthase"/>
    <property type="match status" value="1"/>
</dbReference>
<dbReference type="Pfam" id="PF08245">
    <property type="entry name" value="Mur_ligase_M"/>
    <property type="match status" value="1"/>
</dbReference>
<comment type="subunit">
    <text evidence="6">Monomer.</text>
</comment>
<evidence type="ECO:0000256" key="6">
    <source>
        <dbReference type="ARBA" id="ARBA00011245"/>
    </source>
</evidence>
<comment type="catalytic activity">
    <reaction evidence="20">
        <text>10-formyltetrahydrofolyl-(gamma-L-Glu)(n) + L-glutamate + ATP = 10-formyltetrahydrofolyl-(gamma-L-Glu)(n+1) + ADP + phosphate + H(+)</text>
        <dbReference type="Rhea" id="RHEA:51904"/>
        <dbReference type="Rhea" id="RHEA-COMP:13088"/>
        <dbReference type="Rhea" id="RHEA-COMP:14300"/>
        <dbReference type="ChEBI" id="CHEBI:15378"/>
        <dbReference type="ChEBI" id="CHEBI:29985"/>
        <dbReference type="ChEBI" id="CHEBI:30616"/>
        <dbReference type="ChEBI" id="CHEBI:43474"/>
        <dbReference type="ChEBI" id="CHEBI:134413"/>
        <dbReference type="ChEBI" id="CHEBI:456216"/>
        <dbReference type="EC" id="6.3.2.17"/>
    </reaction>
</comment>
<evidence type="ECO:0000256" key="5">
    <source>
        <dbReference type="ARBA" id="ARBA00008276"/>
    </source>
</evidence>
<dbReference type="InterPro" id="IPR036565">
    <property type="entry name" value="Mur-like_cat_sf"/>
</dbReference>
<dbReference type="InterPro" id="IPR004101">
    <property type="entry name" value="Mur_ligase_C"/>
</dbReference>
<dbReference type="InterPro" id="IPR001645">
    <property type="entry name" value="Folylpolyglutamate_synth"/>
</dbReference>
<dbReference type="AlphaFoldDB" id="A0A831RPJ5"/>
<evidence type="ECO:0000259" key="25">
    <source>
        <dbReference type="Pfam" id="PF08245"/>
    </source>
</evidence>
<dbReference type="Gene3D" id="3.40.1190.10">
    <property type="entry name" value="Mur-like, catalytic domain"/>
    <property type="match status" value="1"/>
</dbReference>
<keyword evidence="11" id="KW-0479">Metal-binding</keyword>
<evidence type="ECO:0000256" key="18">
    <source>
        <dbReference type="ARBA" id="ARBA00032510"/>
    </source>
</evidence>
<protein>
    <recommendedName>
        <fullName evidence="9">Dihydrofolate synthase/folylpolyglutamate synthase</fullName>
        <ecNumber evidence="7">6.3.2.12</ecNumber>
        <ecNumber evidence="8">6.3.2.17</ecNumber>
    </recommendedName>
    <alternativeName>
        <fullName evidence="18">Folylpoly-gamma-glutamate synthetase-dihydrofolate synthetase</fullName>
    </alternativeName>
    <alternativeName>
        <fullName evidence="16">Folylpolyglutamate synthetase</fullName>
    </alternativeName>
    <alternativeName>
        <fullName evidence="17">Tetrahydrofolylpolyglutamate synthase</fullName>
    </alternativeName>
</protein>
<keyword evidence="12 23" id="KW-0547">Nucleotide-binding</keyword>